<protein>
    <submittedName>
        <fullName evidence="2">Uncharacterized protein</fullName>
    </submittedName>
</protein>
<accession>A0AAV4FTV3</accession>
<dbReference type="Proteomes" id="UP000762676">
    <property type="component" value="Unassembled WGS sequence"/>
</dbReference>
<evidence type="ECO:0000313" key="3">
    <source>
        <dbReference type="Proteomes" id="UP000762676"/>
    </source>
</evidence>
<reference evidence="2 3" key="1">
    <citation type="journal article" date="2021" name="Elife">
        <title>Chloroplast acquisition without the gene transfer in kleptoplastic sea slugs, Plakobranchus ocellatus.</title>
        <authorList>
            <person name="Maeda T."/>
            <person name="Takahashi S."/>
            <person name="Yoshida T."/>
            <person name="Shimamura S."/>
            <person name="Takaki Y."/>
            <person name="Nagai Y."/>
            <person name="Toyoda A."/>
            <person name="Suzuki Y."/>
            <person name="Arimoto A."/>
            <person name="Ishii H."/>
            <person name="Satoh N."/>
            <person name="Nishiyama T."/>
            <person name="Hasebe M."/>
            <person name="Maruyama T."/>
            <person name="Minagawa J."/>
            <person name="Obokata J."/>
            <person name="Shigenobu S."/>
        </authorList>
    </citation>
    <scope>NUCLEOTIDE SEQUENCE [LARGE SCALE GENOMIC DNA]</scope>
</reference>
<proteinExistence type="predicted"/>
<name>A0AAV4FTV3_9GAST</name>
<feature type="transmembrane region" description="Helical" evidence="1">
    <location>
        <begin position="57"/>
        <end position="79"/>
    </location>
</feature>
<comment type="caution">
    <text evidence="2">The sequence shown here is derived from an EMBL/GenBank/DDBJ whole genome shotgun (WGS) entry which is preliminary data.</text>
</comment>
<dbReference type="AlphaFoldDB" id="A0AAV4FTV3"/>
<evidence type="ECO:0000256" key="1">
    <source>
        <dbReference type="SAM" id="Phobius"/>
    </source>
</evidence>
<organism evidence="2 3">
    <name type="scientific">Elysia marginata</name>
    <dbReference type="NCBI Taxonomy" id="1093978"/>
    <lineage>
        <taxon>Eukaryota</taxon>
        <taxon>Metazoa</taxon>
        <taxon>Spiralia</taxon>
        <taxon>Lophotrochozoa</taxon>
        <taxon>Mollusca</taxon>
        <taxon>Gastropoda</taxon>
        <taxon>Heterobranchia</taxon>
        <taxon>Euthyneura</taxon>
        <taxon>Panpulmonata</taxon>
        <taxon>Sacoglossa</taxon>
        <taxon>Placobranchoidea</taxon>
        <taxon>Plakobranchidae</taxon>
        <taxon>Elysia</taxon>
    </lineage>
</organism>
<keyword evidence="1" id="KW-0472">Membrane</keyword>
<keyword evidence="1" id="KW-0812">Transmembrane</keyword>
<sequence length="97" mass="10869">MSRWVNVGGRYYSTSAKKEIRCADVGIIKERWSTPLTHHWHSRPARAMEAACWAGDYLPLALVVIGLLIRVDTGLIFGVNGKCLHRREAETASTNQC</sequence>
<keyword evidence="3" id="KW-1185">Reference proteome</keyword>
<gene>
    <name evidence="2" type="ORF">ElyMa_005781900</name>
</gene>
<keyword evidence="1" id="KW-1133">Transmembrane helix</keyword>
<dbReference type="EMBL" id="BMAT01011603">
    <property type="protein sequence ID" value="GFR75680.1"/>
    <property type="molecule type" value="Genomic_DNA"/>
</dbReference>
<evidence type="ECO:0000313" key="2">
    <source>
        <dbReference type="EMBL" id="GFR75680.1"/>
    </source>
</evidence>